<evidence type="ECO:0000256" key="1">
    <source>
        <dbReference type="SAM" id="Coils"/>
    </source>
</evidence>
<comment type="caution">
    <text evidence="3">The sequence shown here is derived from an EMBL/GenBank/DDBJ whole genome shotgun (WGS) entry which is preliminary data.</text>
</comment>
<dbReference type="PANTHER" id="PTHR24184">
    <property type="entry name" value="SI:CH211-189E2.2"/>
    <property type="match status" value="1"/>
</dbReference>
<sequence>MSDGLSPIEAWFAAIRARDYEYVLADVPVRKCSRDANGDTGLILSVRLKDKALVEILAAHEYNCRDKEGQMALEIAYNIGFIEGCLLLSPLESATLIKEERLLLHEAVRYRQIDMIDALNEGFCTSVDEKGRTPLELAIALALPDEFIEHLANTTCLPLELLDSICRNSSSIQPRLTAVIVACRNQREAEACERCSHLRRQLHILSLRFKELYNALLGDDTPASPKSASLEKHARRPSNLAKMLPPEQREQGEATPEGTRTISEFELTREFLQLRNLLPNAAFNLDADPSRLDSILEICRLMRHRLFEQAKELAELKQQMLNKSKPPDDLPLITENEMTDDTRELDFRHRVESGRRRSSGISPRMVLEDQDSSLRKELAEAVQAITVKDKYIQSLEGELEELRERPQHSPLDQSERKQLENEITNLVEQLRVEREKQSAVSELETQIQILKDDRDVLQQRLDSVTADAKKEVDRVVGQLKEKLLTYKTHYKDLKAENERLKKECERPQIGDGETVPHETYLVLEHKYQDSLIAIDVLSKATEQNQAEIERLREMLALQKSVSESRSVEASKLKLSACAGVATPPIPTIPPQAPETPIVLDVKDALNAKSSVLVKTPSPQPNTPQQPPNKVTPIDCLVNVMRDGPGQKLARSTSSRTYADRDFSLKDSARGRPSQVQRSANPGSTRIPRFSTSSGPGRHQRAESQIPRSASSSKNLSPKRQSTGRESSIRNMIGECMQSLAGQQAVVRPPKEAPPSSTSAAPRSSSATGRIPRTTRDRPTGTTRLMRYAMKGELANVRIAKKDAGMQDSEGRSALFYAANYNHPNVVKELIAQEAGLVTNKTYREGAGFTALMAACREGSVDCIRLLYLWESDIVMPDGRSCMDFARDERIAALLRSLEARE</sequence>
<feature type="region of interest" description="Disordered" evidence="2">
    <location>
        <begin position="222"/>
        <end position="259"/>
    </location>
</feature>
<keyword evidence="1" id="KW-0175">Coiled coil</keyword>
<keyword evidence="4" id="KW-1185">Reference proteome</keyword>
<feature type="region of interest" description="Disordered" evidence="2">
    <location>
        <begin position="643"/>
        <end position="726"/>
    </location>
</feature>
<dbReference type="VEuPathDB" id="GiardiaDB:GMRT_15547"/>
<dbReference type="Pfam" id="PF12796">
    <property type="entry name" value="Ank_2"/>
    <property type="match status" value="1"/>
</dbReference>
<dbReference type="InterPro" id="IPR036770">
    <property type="entry name" value="Ankyrin_rpt-contain_sf"/>
</dbReference>
<feature type="compositionally biased region" description="Basic and acidic residues" evidence="2">
    <location>
        <begin position="657"/>
        <end position="669"/>
    </location>
</feature>
<accession>A0A4Z1T8M3</accession>
<feature type="compositionally biased region" description="Polar residues" evidence="2">
    <location>
        <begin position="705"/>
        <end position="726"/>
    </location>
</feature>
<proteinExistence type="predicted"/>
<organism evidence="3 4">
    <name type="scientific">Giardia muris</name>
    <dbReference type="NCBI Taxonomy" id="5742"/>
    <lineage>
        <taxon>Eukaryota</taxon>
        <taxon>Metamonada</taxon>
        <taxon>Diplomonadida</taxon>
        <taxon>Hexamitidae</taxon>
        <taxon>Giardiinae</taxon>
        <taxon>Giardia</taxon>
    </lineage>
</organism>
<dbReference type="PANTHER" id="PTHR24184:SF11">
    <property type="entry name" value="ANKYRIN REPEAT AND SOCS BOX CONTAINING 3"/>
    <property type="match status" value="1"/>
</dbReference>
<gene>
    <name evidence="3" type="ORF">GMRT_15547</name>
</gene>
<dbReference type="SMART" id="SM00248">
    <property type="entry name" value="ANK"/>
    <property type="match status" value="4"/>
</dbReference>
<reference evidence="3 4" key="1">
    <citation type="submission" date="2019-05" db="EMBL/GenBank/DDBJ databases">
        <title>The compact genome of Giardia muris reveals important steps in the evolution of intestinal protozoan parasites.</title>
        <authorList>
            <person name="Xu F."/>
            <person name="Jimenez-Gonzalez A."/>
            <person name="Einarsson E."/>
            <person name="Astvaldsson A."/>
            <person name="Peirasmaki D."/>
            <person name="Eckmann L."/>
            <person name="Andersson J.O."/>
            <person name="Svard S.G."/>
            <person name="Jerlstrom-Hultqvist J."/>
        </authorList>
    </citation>
    <scope>NUCLEOTIDE SEQUENCE [LARGE SCALE GENOMIC DNA]</scope>
    <source>
        <strain evidence="3 4">Roberts-Thomson</strain>
    </source>
</reference>
<dbReference type="EMBL" id="VDLU01000002">
    <property type="protein sequence ID" value="TNJ28861.1"/>
    <property type="molecule type" value="Genomic_DNA"/>
</dbReference>
<dbReference type="AlphaFoldDB" id="A0A4Z1T8M3"/>
<feature type="compositionally biased region" description="Low complexity" evidence="2">
    <location>
        <begin position="753"/>
        <end position="771"/>
    </location>
</feature>
<protein>
    <submittedName>
        <fullName evidence="3">Ankyrin repeat protein 1</fullName>
    </submittedName>
</protein>
<dbReference type="Proteomes" id="UP000315496">
    <property type="component" value="Chromosome 2"/>
</dbReference>
<dbReference type="SUPFAM" id="SSF48403">
    <property type="entry name" value="Ankyrin repeat"/>
    <property type="match status" value="2"/>
</dbReference>
<feature type="region of interest" description="Disordered" evidence="2">
    <location>
        <begin position="742"/>
        <end position="782"/>
    </location>
</feature>
<dbReference type="InterPro" id="IPR002110">
    <property type="entry name" value="Ankyrin_rpt"/>
</dbReference>
<feature type="coiled-coil region" evidence="1">
    <location>
        <begin position="385"/>
        <end position="503"/>
    </location>
</feature>
<dbReference type="Gene3D" id="1.25.40.20">
    <property type="entry name" value="Ankyrin repeat-containing domain"/>
    <property type="match status" value="2"/>
</dbReference>
<evidence type="ECO:0000313" key="4">
    <source>
        <dbReference type="Proteomes" id="UP000315496"/>
    </source>
</evidence>
<evidence type="ECO:0000256" key="2">
    <source>
        <dbReference type="SAM" id="MobiDB-lite"/>
    </source>
</evidence>
<dbReference type="OrthoDB" id="426293at2759"/>
<evidence type="ECO:0000313" key="3">
    <source>
        <dbReference type="EMBL" id="TNJ28861.1"/>
    </source>
</evidence>
<feature type="compositionally biased region" description="Polar residues" evidence="2">
    <location>
        <begin position="673"/>
        <end position="694"/>
    </location>
</feature>
<name>A0A4Z1T8M3_GIAMU</name>